<dbReference type="EMBL" id="FUWG01000003">
    <property type="protein sequence ID" value="SJZ30643.1"/>
    <property type="molecule type" value="Genomic_DNA"/>
</dbReference>
<dbReference type="RefSeq" id="WP_078932432.1">
    <property type="nucleotide sequence ID" value="NZ_FUWG01000003.1"/>
</dbReference>
<protein>
    <submittedName>
        <fullName evidence="2">Uncharacterized protein</fullName>
    </submittedName>
</protein>
<keyword evidence="1" id="KW-0812">Transmembrane</keyword>
<organism evidence="2 3">
    <name type="scientific">Treponema porcinum</name>
    <dbReference type="NCBI Taxonomy" id="261392"/>
    <lineage>
        <taxon>Bacteria</taxon>
        <taxon>Pseudomonadati</taxon>
        <taxon>Spirochaetota</taxon>
        <taxon>Spirochaetia</taxon>
        <taxon>Spirochaetales</taxon>
        <taxon>Treponemataceae</taxon>
        <taxon>Treponema</taxon>
    </lineage>
</organism>
<feature type="transmembrane region" description="Helical" evidence="1">
    <location>
        <begin position="12"/>
        <end position="34"/>
    </location>
</feature>
<evidence type="ECO:0000313" key="3">
    <source>
        <dbReference type="Proteomes" id="UP000190423"/>
    </source>
</evidence>
<dbReference type="GeneID" id="78315827"/>
<dbReference type="Proteomes" id="UP000190423">
    <property type="component" value="Unassembled WGS sequence"/>
</dbReference>
<keyword evidence="1" id="KW-1133">Transmembrane helix</keyword>
<keyword evidence="3" id="KW-1185">Reference proteome</keyword>
<evidence type="ECO:0000313" key="2">
    <source>
        <dbReference type="EMBL" id="SJZ30643.1"/>
    </source>
</evidence>
<reference evidence="2 3" key="1">
    <citation type="submission" date="2017-02" db="EMBL/GenBank/DDBJ databases">
        <authorList>
            <person name="Peterson S.W."/>
        </authorList>
    </citation>
    <scope>NUCLEOTIDE SEQUENCE [LARGE SCALE GENOMIC DNA]</scope>
    <source>
        <strain evidence="2 3">ATCC BAA-908</strain>
    </source>
</reference>
<keyword evidence="1" id="KW-0472">Membrane</keyword>
<evidence type="ECO:0000256" key="1">
    <source>
        <dbReference type="SAM" id="Phobius"/>
    </source>
</evidence>
<name>A0A1T4JKK2_TREPO</name>
<proteinExistence type="predicted"/>
<gene>
    <name evidence="2" type="ORF">SAMN02745149_00508</name>
</gene>
<accession>A0A1T4JKK2</accession>
<sequence length="188" mass="21715">MITLNKKDFDIRIYLIPLIVGIAISLSITIMKIIESKNTVQSVGGDGYYWLQAPKGSYELKLNEEVKIPIKICTPNEFLLEEIKKEMSNKIFDKNIIELSNTEKKELDEAFSTFLTVKKSLNYQTHDIRIKIEQEEKNLEIINEFFIDENTKTYSIKALKNGNAVIWFYIGDDISTCVFISVEEEDAD</sequence>
<dbReference type="AlphaFoldDB" id="A0A1T4JKK2"/>